<dbReference type="EMBL" id="JABBWE010000023">
    <property type="protein sequence ID" value="KAG1795057.1"/>
    <property type="molecule type" value="Genomic_DNA"/>
</dbReference>
<evidence type="ECO:0000256" key="9">
    <source>
        <dbReference type="SAM" id="MobiDB-lite"/>
    </source>
</evidence>
<evidence type="ECO:0000256" key="2">
    <source>
        <dbReference type="ARBA" id="ARBA00022527"/>
    </source>
</evidence>
<dbReference type="PROSITE" id="PS50011">
    <property type="entry name" value="PROTEIN_KINASE_DOM"/>
    <property type="match status" value="1"/>
</dbReference>
<reference evidence="11" key="1">
    <citation type="journal article" date="2020" name="New Phytol.">
        <title>Comparative genomics reveals dynamic genome evolution in host specialist ectomycorrhizal fungi.</title>
        <authorList>
            <person name="Lofgren L.A."/>
            <person name="Nguyen N.H."/>
            <person name="Vilgalys R."/>
            <person name="Ruytinx J."/>
            <person name="Liao H.L."/>
            <person name="Branco S."/>
            <person name="Kuo A."/>
            <person name="LaButti K."/>
            <person name="Lipzen A."/>
            <person name="Andreopoulos W."/>
            <person name="Pangilinan J."/>
            <person name="Riley R."/>
            <person name="Hundley H."/>
            <person name="Na H."/>
            <person name="Barry K."/>
            <person name="Grigoriev I.V."/>
            <person name="Stajich J.E."/>
            <person name="Kennedy P.G."/>
        </authorList>
    </citation>
    <scope>NUCLEOTIDE SEQUENCE</scope>
    <source>
        <strain evidence="11">S12</strain>
    </source>
</reference>
<feature type="domain" description="Protein kinase" evidence="10">
    <location>
        <begin position="80"/>
        <end position="376"/>
    </location>
</feature>
<gene>
    <name evidence="11" type="ORF">HD556DRAFT_1526806</name>
</gene>
<dbReference type="PANTHER" id="PTHR24356">
    <property type="entry name" value="SERINE/THREONINE-PROTEIN KINASE"/>
    <property type="match status" value="1"/>
</dbReference>
<dbReference type="Gene3D" id="3.30.200.20">
    <property type="entry name" value="Phosphorylase Kinase, domain 1"/>
    <property type="match status" value="1"/>
</dbReference>
<evidence type="ECO:0000256" key="1">
    <source>
        <dbReference type="ARBA" id="ARBA00012513"/>
    </source>
</evidence>
<dbReference type="GO" id="GO:0005524">
    <property type="term" value="F:ATP binding"/>
    <property type="evidence" value="ECO:0007669"/>
    <property type="project" value="UniProtKB-KW"/>
</dbReference>
<accession>A0A9P7ATD6</accession>
<evidence type="ECO:0000313" key="12">
    <source>
        <dbReference type="Proteomes" id="UP000719766"/>
    </source>
</evidence>
<proteinExistence type="predicted"/>
<dbReference type="SMART" id="SM00220">
    <property type="entry name" value="S_TKc"/>
    <property type="match status" value="1"/>
</dbReference>
<dbReference type="RefSeq" id="XP_041161009.1">
    <property type="nucleotide sequence ID" value="XM_041309321.1"/>
</dbReference>
<dbReference type="OrthoDB" id="10252171at2759"/>
<name>A0A9P7ATD6_9AGAM</name>
<comment type="caution">
    <text evidence="11">The sequence shown here is derived from an EMBL/GenBank/DDBJ whole genome shotgun (WGS) entry which is preliminary data.</text>
</comment>
<evidence type="ECO:0000256" key="7">
    <source>
        <dbReference type="ARBA" id="ARBA00047899"/>
    </source>
</evidence>
<evidence type="ECO:0000256" key="5">
    <source>
        <dbReference type="ARBA" id="ARBA00022777"/>
    </source>
</evidence>
<dbReference type="InterPro" id="IPR008271">
    <property type="entry name" value="Ser/Thr_kinase_AS"/>
</dbReference>
<evidence type="ECO:0000256" key="8">
    <source>
        <dbReference type="ARBA" id="ARBA00048679"/>
    </source>
</evidence>
<sequence length="443" mass="49349">MVAQSSSEPHSSAASNAPVIMSTVVDAGIANPCSETPDPQYPSASEPADPPAPAQVSTFTHSGPAEVVRTTPVSCTYGPFRVWRTLGQGTYGVAVGAEDVASNRLLCIKVFPKHHLERKSRKDVLLNELEAYKRLSCAFLCPAARFLMGLEMSFQTEDKICFAMDLMASDLYSYLQRYPAYCVLNAGRWAAQMTLGINALHEIGIIHRDIKAANILIDARENVRITDFGVSYVDKNEGPLDRRRNYCSQEAGTTHTMAPEVLPNISGPHPFKYGAPADWWSLGCVLYELVSKKHKARIESSFAAILLISSHQSLFVTKDDILSYLSWCYHNRDRPSKRFPAFEELHETLADLISGLLQPVPSSRFGFAEVVNHRSFLLKPNTSEFSDAYSRALERKEFPSLLPDLRCGRETNAAEIWFCQPSWEKSHVPDVDWVKPALYSPSL</sequence>
<keyword evidence="5 11" id="KW-0418">Kinase</keyword>
<dbReference type="GeneID" id="64603085"/>
<dbReference type="GO" id="GO:0004674">
    <property type="term" value="F:protein serine/threonine kinase activity"/>
    <property type="evidence" value="ECO:0007669"/>
    <property type="project" value="UniProtKB-KW"/>
</dbReference>
<protein>
    <recommendedName>
        <fullName evidence="1">non-specific serine/threonine protein kinase</fullName>
        <ecNumber evidence="1">2.7.11.1</ecNumber>
    </recommendedName>
</protein>
<keyword evidence="4" id="KW-0547">Nucleotide-binding</keyword>
<keyword evidence="3" id="KW-0808">Transferase</keyword>
<dbReference type="InterPro" id="IPR011009">
    <property type="entry name" value="Kinase-like_dom_sf"/>
</dbReference>
<dbReference type="InterPro" id="IPR050236">
    <property type="entry name" value="Ser_Thr_kinase_AGC"/>
</dbReference>
<dbReference type="SUPFAM" id="SSF56112">
    <property type="entry name" value="Protein kinase-like (PK-like)"/>
    <property type="match status" value="1"/>
</dbReference>
<dbReference type="InterPro" id="IPR000719">
    <property type="entry name" value="Prot_kinase_dom"/>
</dbReference>
<dbReference type="GO" id="GO:0035556">
    <property type="term" value="P:intracellular signal transduction"/>
    <property type="evidence" value="ECO:0007669"/>
    <property type="project" value="TreeGrafter"/>
</dbReference>
<dbReference type="Pfam" id="PF00069">
    <property type="entry name" value="Pkinase"/>
    <property type="match status" value="1"/>
</dbReference>
<dbReference type="EC" id="2.7.11.1" evidence="1"/>
<evidence type="ECO:0000256" key="4">
    <source>
        <dbReference type="ARBA" id="ARBA00022741"/>
    </source>
</evidence>
<keyword evidence="12" id="KW-1185">Reference proteome</keyword>
<feature type="region of interest" description="Disordered" evidence="9">
    <location>
        <begin position="29"/>
        <end position="63"/>
    </location>
</feature>
<evidence type="ECO:0000259" key="10">
    <source>
        <dbReference type="PROSITE" id="PS50011"/>
    </source>
</evidence>
<dbReference type="Gene3D" id="1.10.510.10">
    <property type="entry name" value="Transferase(Phosphotransferase) domain 1"/>
    <property type="match status" value="1"/>
</dbReference>
<keyword evidence="6" id="KW-0067">ATP-binding</keyword>
<evidence type="ECO:0000256" key="3">
    <source>
        <dbReference type="ARBA" id="ARBA00022679"/>
    </source>
</evidence>
<dbReference type="PANTHER" id="PTHR24356:SF1">
    <property type="entry name" value="SERINE_THREONINE-PROTEIN KINASE GREATWALL"/>
    <property type="match status" value="1"/>
</dbReference>
<evidence type="ECO:0000313" key="11">
    <source>
        <dbReference type="EMBL" id="KAG1795057.1"/>
    </source>
</evidence>
<keyword evidence="2" id="KW-0723">Serine/threonine-protein kinase</keyword>
<organism evidence="11 12">
    <name type="scientific">Suillus plorans</name>
    <dbReference type="NCBI Taxonomy" id="116603"/>
    <lineage>
        <taxon>Eukaryota</taxon>
        <taxon>Fungi</taxon>
        <taxon>Dikarya</taxon>
        <taxon>Basidiomycota</taxon>
        <taxon>Agaricomycotina</taxon>
        <taxon>Agaricomycetes</taxon>
        <taxon>Agaricomycetidae</taxon>
        <taxon>Boletales</taxon>
        <taxon>Suillineae</taxon>
        <taxon>Suillaceae</taxon>
        <taxon>Suillus</taxon>
    </lineage>
</organism>
<evidence type="ECO:0000256" key="6">
    <source>
        <dbReference type="ARBA" id="ARBA00022840"/>
    </source>
</evidence>
<comment type="catalytic activity">
    <reaction evidence="8">
        <text>L-seryl-[protein] + ATP = O-phospho-L-seryl-[protein] + ADP + H(+)</text>
        <dbReference type="Rhea" id="RHEA:17989"/>
        <dbReference type="Rhea" id="RHEA-COMP:9863"/>
        <dbReference type="Rhea" id="RHEA-COMP:11604"/>
        <dbReference type="ChEBI" id="CHEBI:15378"/>
        <dbReference type="ChEBI" id="CHEBI:29999"/>
        <dbReference type="ChEBI" id="CHEBI:30616"/>
        <dbReference type="ChEBI" id="CHEBI:83421"/>
        <dbReference type="ChEBI" id="CHEBI:456216"/>
        <dbReference type="EC" id="2.7.11.1"/>
    </reaction>
</comment>
<dbReference type="AlphaFoldDB" id="A0A9P7ATD6"/>
<dbReference type="PROSITE" id="PS00108">
    <property type="entry name" value="PROTEIN_KINASE_ST"/>
    <property type="match status" value="1"/>
</dbReference>
<dbReference type="Proteomes" id="UP000719766">
    <property type="component" value="Unassembled WGS sequence"/>
</dbReference>
<comment type="catalytic activity">
    <reaction evidence="7">
        <text>L-threonyl-[protein] + ATP = O-phospho-L-threonyl-[protein] + ADP + H(+)</text>
        <dbReference type="Rhea" id="RHEA:46608"/>
        <dbReference type="Rhea" id="RHEA-COMP:11060"/>
        <dbReference type="Rhea" id="RHEA-COMP:11605"/>
        <dbReference type="ChEBI" id="CHEBI:15378"/>
        <dbReference type="ChEBI" id="CHEBI:30013"/>
        <dbReference type="ChEBI" id="CHEBI:30616"/>
        <dbReference type="ChEBI" id="CHEBI:61977"/>
        <dbReference type="ChEBI" id="CHEBI:456216"/>
        <dbReference type="EC" id="2.7.11.1"/>
    </reaction>
</comment>